<dbReference type="Pfam" id="PF07145">
    <property type="entry name" value="PAM2"/>
    <property type="match status" value="1"/>
</dbReference>
<sequence length="250" mass="26471">MADGILVQTLGDTEDRALLSGFGGADDRSPTESGDSSLSRSLSSSRLNAQAAEFVPRSSQLPDSTPVPIRHGHAPVAHPVMHVFHQAPPSSNYFAPGSGSFEYYGAAQSGGFRDHEGGHTSADPERTPLDKDELPEEVIQKITKQCIRIDIYRKIYGASLGLSVIASRAIVAATAVLRSSSATIVSFTYVIIRLCPFFIYLICGSLFFTSLVVSVPSASLKAVGHVCGSRAAVAVSLVKLKLRGGVLVLL</sequence>
<comment type="caution">
    <text evidence="3">The sequence shown here is derived from an EMBL/GenBank/DDBJ whole genome shotgun (WGS) entry which is preliminary data.</text>
</comment>
<evidence type="ECO:0000313" key="3">
    <source>
        <dbReference type="EMBL" id="KAG6536032.1"/>
    </source>
</evidence>
<feature type="transmembrane region" description="Helical" evidence="2">
    <location>
        <begin position="197"/>
        <end position="215"/>
    </location>
</feature>
<protein>
    <submittedName>
        <fullName evidence="3">Uncharacterized protein</fullName>
    </submittedName>
</protein>
<proteinExistence type="predicted"/>
<dbReference type="InterPro" id="IPR009818">
    <property type="entry name" value="PAM2_motif"/>
</dbReference>
<name>A0A8J5HUW8_ZINOF</name>
<keyword evidence="2" id="KW-1133">Transmembrane helix</keyword>
<dbReference type="EMBL" id="JACMSC010000001">
    <property type="protein sequence ID" value="KAG6536032.1"/>
    <property type="molecule type" value="Genomic_DNA"/>
</dbReference>
<reference evidence="3 4" key="1">
    <citation type="submission" date="2020-08" db="EMBL/GenBank/DDBJ databases">
        <title>Plant Genome Project.</title>
        <authorList>
            <person name="Zhang R.-G."/>
        </authorList>
    </citation>
    <scope>NUCLEOTIDE SEQUENCE [LARGE SCALE GENOMIC DNA]</scope>
    <source>
        <tissue evidence="3">Rhizome</tissue>
    </source>
</reference>
<dbReference type="Proteomes" id="UP000734854">
    <property type="component" value="Unassembled WGS sequence"/>
</dbReference>
<evidence type="ECO:0000256" key="2">
    <source>
        <dbReference type="SAM" id="Phobius"/>
    </source>
</evidence>
<organism evidence="3 4">
    <name type="scientific">Zingiber officinale</name>
    <name type="common">Ginger</name>
    <name type="synonym">Amomum zingiber</name>
    <dbReference type="NCBI Taxonomy" id="94328"/>
    <lineage>
        <taxon>Eukaryota</taxon>
        <taxon>Viridiplantae</taxon>
        <taxon>Streptophyta</taxon>
        <taxon>Embryophyta</taxon>
        <taxon>Tracheophyta</taxon>
        <taxon>Spermatophyta</taxon>
        <taxon>Magnoliopsida</taxon>
        <taxon>Liliopsida</taxon>
        <taxon>Zingiberales</taxon>
        <taxon>Zingiberaceae</taxon>
        <taxon>Zingiber</taxon>
    </lineage>
</organism>
<keyword evidence="4" id="KW-1185">Reference proteome</keyword>
<evidence type="ECO:0000313" key="4">
    <source>
        <dbReference type="Proteomes" id="UP000734854"/>
    </source>
</evidence>
<accession>A0A8J5HUW8</accession>
<gene>
    <name evidence="3" type="ORF">ZIOFF_001070</name>
</gene>
<keyword evidence="2" id="KW-0472">Membrane</keyword>
<keyword evidence="2" id="KW-0812">Transmembrane</keyword>
<evidence type="ECO:0000256" key="1">
    <source>
        <dbReference type="SAM" id="MobiDB-lite"/>
    </source>
</evidence>
<dbReference type="AlphaFoldDB" id="A0A8J5HUW8"/>
<feature type="compositionally biased region" description="Low complexity" evidence="1">
    <location>
        <begin position="36"/>
        <end position="47"/>
    </location>
</feature>
<feature type="region of interest" description="Disordered" evidence="1">
    <location>
        <begin position="18"/>
        <end position="64"/>
    </location>
</feature>
<feature type="transmembrane region" description="Helical" evidence="2">
    <location>
        <begin position="155"/>
        <end position="177"/>
    </location>
</feature>